<evidence type="ECO:0000313" key="2">
    <source>
        <dbReference type="Proteomes" id="UP000092154"/>
    </source>
</evidence>
<dbReference type="AlphaFoldDB" id="A0A1B7MVZ8"/>
<accession>A0A1B7MVZ8</accession>
<feature type="non-terminal residue" evidence="1">
    <location>
        <position position="64"/>
    </location>
</feature>
<organism evidence="1 2">
    <name type="scientific">Rhizopogon vinicolor AM-OR11-026</name>
    <dbReference type="NCBI Taxonomy" id="1314800"/>
    <lineage>
        <taxon>Eukaryota</taxon>
        <taxon>Fungi</taxon>
        <taxon>Dikarya</taxon>
        <taxon>Basidiomycota</taxon>
        <taxon>Agaricomycotina</taxon>
        <taxon>Agaricomycetes</taxon>
        <taxon>Agaricomycetidae</taxon>
        <taxon>Boletales</taxon>
        <taxon>Suillineae</taxon>
        <taxon>Rhizopogonaceae</taxon>
        <taxon>Rhizopogon</taxon>
    </lineage>
</organism>
<dbReference type="Proteomes" id="UP000092154">
    <property type="component" value="Unassembled WGS sequence"/>
</dbReference>
<sequence>MRIRSGPSEKYAPQAAFFDAYKGPFRGGFYVMGNYPERPYLLSFRKSQARASEVRPTQVYREPV</sequence>
<gene>
    <name evidence="1" type="ORF">K503DRAFT_772192</name>
</gene>
<protein>
    <submittedName>
        <fullName evidence="1">Uncharacterized protein</fullName>
    </submittedName>
</protein>
<evidence type="ECO:0000313" key="1">
    <source>
        <dbReference type="EMBL" id="OAX36759.1"/>
    </source>
</evidence>
<dbReference type="EMBL" id="KV448395">
    <property type="protein sequence ID" value="OAX36759.1"/>
    <property type="molecule type" value="Genomic_DNA"/>
</dbReference>
<keyword evidence="2" id="KW-1185">Reference proteome</keyword>
<name>A0A1B7MVZ8_9AGAM</name>
<reference evidence="1 2" key="1">
    <citation type="submission" date="2016-06" db="EMBL/GenBank/DDBJ databases">
        <title>Comparative genomics of the ectomycorrhizal sister species Rhizopogon vinicolor and Rhizopogon vesiculosus (Basidiomycota: Boletales) reveals a divergence of the mating type B locus.</title>
        <authorList>
            <consortium name="DOE Joint Genome Institute"/>
            <person name="Mujic A.B."/>
            <person name="Kuo A."/>
            <person name="Tritt A."/>
            <person name="Lipzen A."/>
            <person name="Chen C."/>
            <person name="Johnson J."/>
            <person name="Sharma A."/>
            <person name="Barry K."/>
            <person name="Grigoriev I.V."/>
            <person name="Spatafora J.W."/>
        </authorList>
    </citation>
    <scope>NUCLEOTIDE SEQUENCE [LARGE SCALE GENOMIC DNA]</scope>
    <source>
        <strain evidence="1 2">AM-OR11-026</strain>
    </source>
</reference>
<proteinExistence type="predicted"/>
<dbReference type="InParanoid" id="A0A1B7MVZ8"/>